<evidence type="ECO:0000313" key="1">
    <source>
        <dbReference type="EnsemblFungi" id="FOXG_17377P0"/>
    </source>
</evidence>
<dbReference type="EnsemblFungi" id="FOXG_17377T0">
    <property type="protein sequence ID" value="FOXG_17377P0"/>
    <property type="gene ID" value="FOXG_17377"/>
</dbReference>
<dbReference type="Proteomes" id="UP000002489">
    <property type="component" value="Unassembled WGS sequence"/>
</dbReference>
<organism evidence="1 2">
    <name type="scientific">Fusarium oxysporum (strain Fo5176)</name>
    <name type="common">Fusarium vascular wilt</name>
    <dbReference type="NCBI Taxonomy" id="660025"/>
    <lineage>
        <taxon>Eukaryota</taxon>
        <taxon>Fungi</taxon>
        <taxon>Dikarya</taxon>
        <taxon>Ascomycota</taxon>
        <taxon>Pezizomycotina</taxon>
        <taxon>Sordariomycetes</taxon>
        <taxon>Hypocreomycetidae</taxon>
        <taxon>Hypocreales</taxon>
        <taxon>Nectriaceae</taxon>
        <taxon>Fusarium</taxon>
        <taxon>Fusarium oxysporum species complex</taxon>
    </lineage>
</organism>
<reference evidence="1" key="2">
    <citation type="submission" date="2025-08" db="UniProtKB">
        <authorList>
            <consortium name="EnsemblFungi"/>
        </authorList>
    </citation>
    <scope>IDENTIFICATION</scope>
    <source>
        <strain evidence="1">4287 / CBS 123668 / FGSC 9935 / NRRL 34936</strain>
    </source>
</reference>
<evidence type="ECO:0000313" key="2">
    <source>
        <dbReference type="Proteomes" id="UP000002489"/>
    </source>
</evidence>
<proteinExistence type="predicted"/>
<dbReference type="Gene3D" id="3.30.559.10">
    <property type="entry name" value="Chloramphenicol acetyltransferase-like domain"/>
    <property type="match status" value="1"/>
</dbReference>
<evidence type="ECO:0008006" key="3">
    <source>
        <dbReference type="Google" id="ProtNLM"/>
    </source>
</evidence>
<protein>
    <recommendedName>
        <fullName evidence="3">Trichothecene 3-O-acetyltransferase</fullName>
    </recommendedName>
</protein>
<name>A0A0C4DIV8_FUSOF</name>
<accession>A0A0C4DIV8</accession>
<dbReference type="AlphaFoldDB" id="A0A0C4DIV8"/>
<dbReference type="InterPro" id="IPR023213">
    <property type="entry name" value="CAT-like_dom_sf"/>
</dbReference>
<sequence>MALSERTKLDDAPLRLEKHRMPAQTSGIETIVTIQMFLLTKSVKDNGWPFGDGEEDGLSKLRPQDFPYVQDGDPIIAPQFNVVKGGIVLTMSITHVIGDLVQFMDFLRSWSQNTSAIATARLNGQPVPPLPQQISSDLMDRSLLAPALVRRSFPTSTCSTLDARKMSRRKCQTSSQRHV</sequence>
<reference evidence="2" key="1">
    <citation type="journal article" date="2012" name="Mol. Plant Microbe Interact.">
        <title>A highly conserved effector in Fusarium oxysporum is required for full virulence on Arabidopsis.</title>
        <authorList>
            <person name="Thatcher L.F."/>
            <person name="Gardiner D.M."/>
            <person name="Kazan K."/>
            <person name="Manners J."/>
        </authorList>
    </citation>
    <scope>NUCLEOTIDE SEQUENCE [LARGE SCALE GENOMIC DNA]</scope>
    <source>
        <strain evidence="2">Fo5176</strain>
    </source>
</reference>